<sequence>MTTPCEVHLYATSQVKARKVAADILDSSKKLEKKYNFYDKNSYLSALNQREINKVDYQTKEVLKLAKTFYAKTNGIFDVTVGTLKQSMGHDSIKAIEAHKKKLSAYVGADNFYVKKDLLHFSNPHTVIDLGGFIKEYAVDNAIKIVKKAKIASALINFGGDIYALGLKPNGSPFNIGLKNPLNSQQYLQDISLSNQAFTTSASYARNQTIEGKNYSHIMHTEELQNKVLSASVFSPTALQSGVYSTALMIDHTLNVPFKKLLIYSDLRVSK</sequence>
<dbReference type="AlphaFoldDB" id="A0A6S6SYY0"/>
<organism evidence="11">
    <name type="scientific">uncultured Sulfurovum sp</name>
    <dbReference type="NCBI Taxonomy" id="269237"/>
    <lineage>
        <taxon>Bacteria</taxon>
        <taxon>Pseudomonadati</taxon>
        <taxon>Campylobacterota</taxon>
        <taxon>Epsilonproteobacteria</taxon>
        <taxon>Campylobacterales</taxon>
        <taxon>Sulfurovaceae</taxon>
        <taxon>Sulfurovum</taxon>
        <taxon>environmental samples</taxon>
    </lineage>
</organism>
<evidence type="ECO:0000256" key="5">
    <source>
        <dbReference type="ARBA" id="ARBA00022679"/>
    </source>
</evidence>
<keyword evidence="4" id="KW-0285">Flavoprotein</keyword>
<dbReference type="InterPro" id="IPR003374">
    <property type="entry name" value="ApbE-like_sf"/>
</dbReference>
<dbReference type="SUPFAM" id="SSF143631">
    <property type="entry name" value="ApbE-like"/>
    <property type="match status" value="1"/>
</dbReference>
<evidence type="ECO:0000256" key="10">
    <source>
        <dbReference type="ARBA" id="ARBA00048540"/>
    </source>
</evidence>
<dbReference type="GO" id="GO:0016740">
    <property type="term" value="F:transferase activity"/>
    <property type="evidence" value="ECO:0007669"/>
    <property type="project" value="UniProtKB-KW"/>
</dbReference>
<dbReference type="Gene3D" id="3.10.520.10">
    <property type="entry name" value="ApbE-like domains"/>
    <property type="match status" value="1"/>
</dbReference>
<keyword evidence="6" id="KW-0479">Metal-binding</keyword>
<dbReference type="PANTHER" id="PTHR30040:SF2">
    <property type="entry name" value="FAD:PROTEIN FMN TRANSFERASE"/>
    <property type="match status" value="1"/>
</dbReference>
<dbReference type="EC" id="2.7.1.180" evidence="2"/>
<comment type="cofactor">
    <cofactor evidence="1">
        <name>Mg(2+)</name>
        <dbReference type="ChEBI" id="CHEBI:18420"/>
    </cofactor>
</comment>
<evidence type="ECO:0000256" key="9">
    <source>
        <dbReference type="ARBA" id="ARBA00031306"/>
    </source>
</evidence>
<accession>A0A6S6SYY0</accession>
<evidence type="ECO:0000256" key="6">
    <source>
        <dbReference type="ARBA" id="ARBA00022723"/>
    </source>
</evidence>
<evidence type="ECO:0000256" key="8">
    <source>
        <dbReference type="ARBA" id="ARBA00022842"/>
    </source>
</evidence>
<proteinExistence type="predicted"/>
<name>A0A6S6SYY0_9BACT</name>
<evidence type="ECO:0000256" key="4">
    <source>
        <dbReference type="ARBA" id="ARBA00022630"/>
    </source>
</evidence>
<evidence type="ECO:0000256" key="3">
    <source>
        <dbReference type="ARBA" id="ARBA00016337"/>
    </source>
</evidence>
<dbReference type="InterPro" id="IPR024932">
    <property type="entry name" value="ApbE"/>
</dbReference>
<keyword evidence="11" id="KW-0449">Lipoprotein</keyword>
<dbReference type="PANTHER" id="PTHR30040">
    <property type="entry name" value="THIAMINE BIOSYNTHESIS LIPOPROTEIN APBE"/>
    <property type="match status" value="1"/>
</dbReference>
<keyword evidence="7" id="KW-0274">FAD</keyword>
<dbReference type="GO" id="GO:0046872">
    <property type="term" value="F:metal ion binding"/>
    <property type="evidence" value="ECO:0007669"/>
    <property type="project" value="UniProtKB-KW"/>
</dbReference>
<keyword evidence="8" id="KW-0460">Magnesium</keyword>
<evidence type="ECO:0000256" key="7">
    <source>
        <dbReference type="ARBA" id="ARBA00022827"/>
    </source>
</evidence>
<dbReference type="Pfam" id="PF02424">
    <property type="entry name" value="ApbE"/>
    <property type="match status" value="1"/>
</dbReference>
<keyword evidence="5" id="KW-0808">Transferase</keyword>
<protein>
    <recommendedName>
        <fullName evidence="3">FAD:protein FMN transferase</fullName>
        <ecNumber evidence="2">2.7.1.180</ecNumber>
    </recommendedName>
    <alternativeName>
        <fullName evidence="9">Flavin transferase</fullName>
    </alternativeName>
</protein>
<gene>
    <name evidence="11" type="ORF">HELGO_WM4126</name>
</gene>
<reference evidence="11" key="1">
    <citation type="submission" date="2020-01" db="EMBL/GenBank/DDBJ databases">
        <authorList>
            <person name="Meier V. D."/>
            <person name="Meier V D."/>
        </authorList>
    </citation>
    <scope>NUCLEOTIDE SEQUENCE</scope>
    <source>
        <strain evidence="11">HLG_WM_MAG_05</strain>
    </source>
</reference>
<dbReference type="EMBL" id="CACVAU010000038">
    <property type="protein sequence ID" value="CAA6812271.1"/>
    <property type="molecule type" value="Genomic_DNA"/>
</dbReference>
<evidence type="ECO:0000256" key="1">
    <source>
        <dbReference type="ARBA" id="ARBA00001946"/>
    </source>
</evidence>
<evidence type="ECO:0000256" key="2">
    <source>
        <dbReference type="ARBA" id="ARBA00011955"/>
    </source>
</evidence>
<comment type="catalytic activity">
    <reaction evidence="10">
        <text>L-threonyl-[protein] + FAD = FMN-L-threonyl-[protein] + AMP + H(+)</text>
        <dbReference type="Rhea" id="RHEA:36847"/>
        <dbReference type="Rhea" id="RHEA-COMP:11060"/>
        <dbReference type="Rhea" id="RHEA-COMP:11061"/>
        <dbReference type="ChEBI" id="CHEBI:15378"/>
        <dbReference type="ChEBI" id="CHEBI:30013"/>
        <dbReference type="ChEBI" id="CHEBI:57692"/>
        <dbReference type="ChEBI" id="CHEBI:74257"/>
        <dbReference type="ChEBI" id="CHEBI:456215"/>
        <dbReference type="EC" id="2.7.1.180"/>
    </reaction>
</comment>
<evidence type="ECO:0000313" key="11">
    <source>
        <dbReference type="EMBL" id="CAA6812271.1"/>
    </source>
</evidence>